<evidence type="ECO:0000313" key="1">
    <source>
        <dbReference type="EMBL" id="TCK67639.1"/>
    </source>
</evidence>
<dbReference type="InterPro" id="IPR011990">
    <property type="entry name" value="TPR-like_helical_dom_sf"/>
</dbReference>
<dbReference type="AlphaFoldDB" id="A0A4R1KTT6"/>
<dbReference type="InterPro" id="IPR000801">
    <property type="entry name" value="Esterase-like"/>
</dbReference>
<dbReference type="Pfam" id="PF00756">
    <property type="entry name" value="Esterase"/>
    <property type="match status" value="1"/>
</dbReference>
<dbReference type="Proteomes" id="UP000295714">
    <property type="component" value="Unassembled WGS sequence"/>
</dbReference>
<reference evidence="1 2" key="1">
    <citation type="journal article" date="2015" name="Stand. Genomic Sci.">
        <title>Genomic Encyclopedia of Bacterial and Archaeal Type Strains, Phase III: the genomes of soil and plant-associated and newly described type strains.</title>
        <authorList>
            <person name="Whitman W.B."/>
            <person name="Woyke T."/>
            <person name="Klenk H.P."/>
            <person name="Zhou Y."/>
            <person name="Lilburn T.G."/>
            <person name="Beck B.J."/>
            <person name="De Vos P."/>
            <person name="Vandamme P."/>
            <person name="Eisen J.A."/>
            <person name="Garrity G."/>
            <person name="Hugenholtz P."/>
            <person name="Kyrpides N.C."/>
        </authorList>
    </citation>
    <scope>NUCLEOTIDE SEQUENCE [LARGE SCALE GENOMIC DNA]</scope>
    <source>
        <strain evidence="1 2">CECT 8445</strain>
    </source>
</reference>
<keyword evidence="2" id="KW-1185">Reference proteome</keyword>
<organism evidence="1 2">
    <name type="scientific">Winogradskyella wandonensis</name>
    <dbReference type="NCBI Taxonomy" id="1442586"/>
    <lineage>
        <taxon>Bacteria</taxon>
        <taxon>Pseudomonadati</taxon>
        <taxon>Bacteroidota</taxon>
        <taxon>Flavobacteriia</taxon>
        <taxon>Flavobacteriales</taxon>
        <taxon>Flavobacteriaceae</taxon>
        <taxon>Winogradskyella</taxon>
    </lineage>
</organism>
<dbReference type="InterPro" id="IPR050583">
    <property type="entry name" value="Mycobacterial_A85_antigen"/>
</dbReference>
<evidence type="ECO:0008006" key="3">
    <source>
        <dbReference type="Google" id="ProtNLM"/>
    </source>
</evidence>
<comment type="caution">
    <text evidence="1">The sequence shown here is derived from an EMBL/GenBank/DDBJ whole genome shotgun (WGS) entry which is preliminary data.</text>
</comment>
<name>A0A4R1KTT6_9FLAO</name>
<gene>
    <name evidence="1" type="ORF">DFQ05_1418</name>
</gene>
<dbReference type="SUPFAM" id="SSF53474">
    <property type="entry name" value="alpha/beta-Hydrolases"/>
    <property type="match status" value="1"/>
</dbReference>
<dbReference type="EMBL" id="SMGI01000002">
    <property type="protein sequence ID" value="TCK67639.1"/>
    <property type="molecule type" value="Genomic_DNA"/>
</dbReference>
<dbReference type="PANTHER" id="PTHR48098">
    <property type="entry name" value="ENTEROCHELIN ESTERASE-RELATED"/>
    <property type="match status" value="1"/>
</dbReference>
<proteinExistence type="predicted"/>
<sequence>MFQLIFLITYLPKYFLPWRNNQNQSQKMKTLKVTILLLFVGISSFSQAKYKTISSQILGENRELKILLPRGYSEDDDKAYPVIYVFDGDYLFEAVAGNVDYYAYWEDIPESIVVGINQVETRQDDLMYSEQNSLPIESGADFFEFIGKELIPFVEENYKTETFRVAVGHGETANFINYYLIRQNPVFNAYVAISPDLAVDMESYVEEKLNAVEEKIFYYLAVSTTDIKHIAEASISLNNTLKSLQNTNLLYTFKEFEGATHYAMPAHAIPKALESIFFVFQPISKKEYNESILKLEGSPVEYLQEKYATIKDLFGIDKQILINDFKAVAAAIKKKQKWEYYEDLSKLAKKHYPDTVLPKYYLGLYQENIGESKKAMKTFQSAYILEEIGGITKDFMLEKAEQIKADFGY</sequence>
<protein>
    <recommendedName>
        <fullName evidence="3">Esterase</fullName>
    </recommendedName>
</protein>
<dbReference type="InterPro" id="IPR029058">
    <property type="entry name" value="AB_hydrolase_fold"/>
</dbReference>
<accession>A0A4R1KTT6</accession>
<dbReference type="Gene3D" id="3.40.50.1820">
    <property type="entry name" value="alpha/beta hydrolase"/>
    <property type="match status" value="1"/>
</dbReference>
<dbReference type="PANTHER" id="PTHR48098:SF6">
    <property type="entry name" value="FERRI-BACILLIBACTIN ESTERASE BESA"/>
    <property type="match status" value="1"/>
</dbReference>
<evidence type="ECO:0000313" key="2">
    <source>
        <dbReference type="Proteomes" id="UP000295714"/>
    </source>
</evidence>
<dbReference type="Gene3D" id="1.25.40.10">
    <property type="entry name" value="Tetratricopeptide repeat domain"/>
    <property type="match status" value="1"/>
</dbReference>